<evidence type="ECO:0000313" key="1">
    <source>
        <dbReference type="EMBL" id="GAH20050.1"/>
    </source>
</evidence>
<reference evidence="1" key="1">
    <citation type="journal article" date="2014" name="Front. Microbiol.">
        <title>High frequency of phylogenetically diverse reductive dehalogenase-homologous genes in deep subseafloor sedimentary metagenomes.</title>
        <authorList>
            <person name="Kawai M."/>
            <person name="Futagami T."/>
            <person name="Toyoda A."/>
            <person name="Takaki Y."/>
            <person name="Nishi S."/>
            <person name="Hori S."/>
            <person name="Arai W."/>
            <person name="Tsubouchi T."/>
            <person name="Morono Y."/>
            <person name="Uchiyama I."/>
            <person name="Ito T."/>
            <person name="Fujiyama A."/>
            <person name="Inagaki F."/>
            <person name="Takami H."/>
        </authorList>
    </citation>
    <scope>NUCLEOTIDE SEQUENCE</scope>
    <source>
        <strain evidence="1">Expedition CK06-06</strain>
    </source>
</reference>
<comment type="caution">
    <text evidence="1">The sequence shown here is derived from an EMBL/GenBank/DDBJ whole genome shotgun (WGS) entry which is preliminary data.</text>
</comment>
<gene>
    <name evidence="1" type="ORF">S03H2_08850</name>
</gene>
<accession>X1EI72</accession>
<proteinExistence type="predicted"/>
<dbReference type="EMBL" id="BARU01004380">
    <property type="protein sequence ID" value="GAH20050.1"/>
    <property type="molecule type" value="Genomic_DNA"/>
</dbReference>
<sequence length="64" mass="7291">SMVYLNFDDMNSVSYGSCFPHTIDENGDIILDDAIIQGGNFLDNSYTGRKLNTLFSEDYNFLRI</sequence>
<protein>
    <submittedName>
        <fullName evidence="1">Uncharacterized protein</fullName>
    </submittedName>
</protein>
<name>X1EI72_9ZZZZ</name>
<feature type="non-terminal residue" evidence="1">
    <location>
        <position position="1"/>
    </location>
</feature>
<dbReference type="AlphaFoldDB" id="X1EI72"/>
<organism evidence="1">
    <name type="scientific">marine sediment metagenome</name>
    <dbReference type="NCBI Taxonomy" id="412755"/>
    <lineage>
        <taxon>unclassified sequences</taxon>
        <taxon>metagenomes</taxon>
        <taxon>ecological metagenomes</taxon>
    </lineage>
</organism>